<dbReference type="PANTHER" id="PTHR42954">
    <property type="entry name" value="FE(2+) TRANSPORT PROTEIN A"/>
    <property type="match status" value="1"/>
</dbReference>
<dbReference type="Gene3D" id="2.30.30.90">
    <property type="match status" value="1"/>
</dbReference>
<proteinExistence type="predicted"/>
<evidence type="ECO:0000259" key="2">
    <source>
        <dbReference type="SMART" id="SM00899"/>
    </source>
</evidence>
<dbReference type="PANTHER" id="PTHR42954:SF2">
    <property type="entry name" value="FE(2+) TRANSPORT PROTEIN A"/>
    <property type="match status" value="1"/>
</dbReference>
<dbReference type="Proteomes" id="UP001400166">
    <property type="component" value="Unassembled WGS sequence"/>
</dbReference>
<dbReference type="Pfam" id="PF04023">
    <property type="entry name" value="FeoA"/>
    <property type="match status" value="1"/>
</dbReference>
<dbReference type="InterPro" id="IPR038157">
    <property type="entry name" value="FeoA_core_dom"/>
</dbReference>
<comment type="caution">
    <text evidence="3">The sequence shown here is derived from an EMBL/GenBank/DDBJ whole genome shotgun (WGS) entry which is preliminary data.</text>
</comment>
<accession>A0ABV0CAZ0</accession>
<dbReference type="RefSeq" id="WP_021204543.1">
    <property type="nucleotide sequence ID" value="NZ_JAWISA010000017.1"/>
</dbReference>
<evidence type="ECO:0000313" key="3">
    <source>
        <dbReference type="EMBL" id="MEN5391152.1"/>
    </source>
</evidence>
<keyword evidence="1" id="KW-0408">Iron</keyword>
<protein>
    <submittedName>
        <fullName evidence="3">FeoA family protein</fullName>
    </submittedName>
</protein>
<dbReference type="InterPro" id="IPR007167">
    <property type="entry name" value="Fe-transptr_FeoA-like"/>
</dbReference>
<feature type="domain" description="Ferrous iron transporter FeoA-like" evidence="2">
    <location>
        <begin position="1"/>
        <end position="77"/>
    </location>
</feature>
<dbReference type="SMART" id="SM00899">
    <property type="entry name" value="FeoA"/>
    <property type="match status" value="1"/>
</dbReference>
<reference evidence="3 4" key="1">
    <citation type="submission" date="2024-04" db="EMBL/GenBank/DDBJ databases">
        <title>WGS of bacteria from Torrens River.</title>
        <authorList>
            <person name="Wyrsch E.R."/>
            <person name="Drigo B."/>
        </authorList>
    </citation>
    <scope>NUCLEOTIDE SEQUENCE [LARGE SCALE GENOMIC DNA]</scope>
    <source>
        <strain evidence="3 4">TWI153</strain>
    </source>
</reference>
<sequence>MTLSELPLHTSAVVESVQDLHANDAIARRLRELGFVNGEEVRLVAKGPVGGEPLLVQVGFTRFALRISEAKRVVVDANRQERRA</sequence>
<dbReference type="InterPro" id="IPR052713">
    <property type="entry name" value="FeoA"/>
</dbReference>
<dbReference type="EMBL" id="JBDJOF010000034">
    <property type="protein sequence ID" value="MEN5391152.1"/>
    <property type="molecule type" value="Genomic_DNA"/>
</dbReference>
<gene>
    <name evidence="3" type="ORF">ABE587_15120</name>
</gene>
<dbReference type="SUPFAM" id="SSF50037">
    <property type="entry name" value="C-terminal domain of transcriptional repressors"/>
    <property type="match status" value="1"/>
</dbReference>
<evidence type="ECO:0000256" key="1">
    <source>
        <dbReference type="ARBA" id="ARBA00023004"/>
    </source>
</evidence>
<evidence type="ECO:0000313" key="4">
    <source>
        <dbReference type="Proteomes" id="UP001400166"/>
    </source>
</evidence>
<name>A0ABV0CAZ0_9GAMM</name>
<organism evidence="3 4">
    <name type="scientific">Stenotrophomonas hibiscicola</name>
    <dbReference type="NCBI Taxonomy" id="86189"/>
    <lineage>
        <taxon>Bacteria</taxon>
        <taxon>Pseudomonadati</taxon>
        <taxon>Pseudomonadota</taxon>
        <taxon>Gammaproteobacteria</taxon>
        <taxon>Lysobacterales</taxon>
        <taxon>Lysobacteraceae</taxon>
        <taxon>Stenotrophomonas</taxon>
        <taxon>Stenotrophomonas maltophilia group</taxon>
    </lineage>
</organism>
<keyword evidence="4" id="KW-1185">Reference proteome</keyword>
<dbReference type="InterPro" id="IPR008988">
    <property type="entry name" value="Transcriptional_repressor_C"/>
</dbReference>